<comment type="subcellular location">
    <subcellularLocation>
        <location evidence="1">Mitochondrion</location>
    </subcellularLocation>
</comment>
<evidence type="ECO:0000313" key="6">
    <source>
        <dbReference type="Proteomes" id="UP001377567"/>
    </source>
</evidence>
<dbReference type="AlphaFoldDB" id="A0AAV5S374"/>
<organism evidence="5 6">
    <name type="scientific">Maudiozyma humilis</name>
    <name type="common">Sour dough yeast</name>
    <name type="synonym">Kazachstania humilis</name>
    <dbReference type="NCBI Taxonomy" id="51915"/>
    <lineage>
        <taxon>Eukaryota</taxon>
        <taxon>Fungi</taxon>
        <taxon>Dikarya</taxon>
        <taxon>Ascomycota</taxon>
        <taxon>Saccharomycotina</taxon>
        <taxon>Saccharomycetes</taxon>
        <taxon>Saccharomycetales</taxon>
        <taxon>Saccharomycetaceae</taxon>
        <taxon>Maudiozyma</taxon>
    </lineage>
</organism>
<keyword evidence="3" id="KW-0809">Transit peptide</keyword>
<evidence type="ECO:0000256" key="3">
    <source>
        <dbReference type="ARBA" id="ARBA00022946"/>
    </source>
</evidence>
<dbReference type="GO" id="GO:0005739">
    <property type="term" value="C:mitochondrion"/>
    <property type="evidence" value="ECO:0007669"/>
    <property type="project" value="UniProtKB-SubCell"/>
</dbReference>
<dbReference type="Pfam" id="PF06644">
    <property type="entry name" value="ATP11"/>
    <property type="match status" value="1"/>
</dbReference>
<protein>
    <submittedName>
        <fullName evidence="5">Atp11 protein</fullName>
    </submittedName>
</protein>
<dbReference type="PANTHER" id="PTHR13126">
    <property type="entry name" value="CHAPERONE ATP11"/>
    <property type="match status" value="1"/>
</dbReference>
<name>A0AAV5S374_MAUHU</name>
<dbReference type="GO" id="GO:0033615">
    <property type="term" value="P:mitochondrial proton-transporting ATP synthase complex assembly"/>
    <property type="evidence" value="ECO:0007669"/>
    <property type="project" value="TreeGrafter"/>
</dbReference>
<reference evidence="5 6" key="1">
    <citation type="journal article" date="2023" name="Elife">
        <title>Identification of key yeast species and microbe-microbe interactions impacting larval growth of Drosophila in the wild.</title>
        <authorList>
            <person name="Mure A."/>
            <person name="Sugiura Y."/>
            <person name="Maeda R."/>
            <person name="Honda K."/>
            <person name="Sakurai N."/>
            <person name="Takahashi Y."/>
            <person name="Watada M."/>
            <person name="Katoh T."/>
            <person name="Gotoh A."/>
            <person name="Gotoh Y."/>
            <person name="Taniguchi I."/>
            <person name="Nakamura K."/>
            <person name="Hayashi T."/>
            <person name="Katayama T."/>
            <person name="Uemura T."/>
            <person name="Hattori Y."/>
        </authorList>
    </citation>
    <scope>NUCLEOTIDE SEQUENCE [LARGE SCALE GENOMIC DNA]</scope>
    <source>
        <strain evidence="5 6">KH-74</strain>
    </source>
</reference>
<sequence length="319" mass="36372">MLLFRTAGRRATGLRSYAAVVDARRALMRSKTWAHRHYASEVEQRYRDKLLQSAQKQGFKSVEELRDHLKDEIAAKKQDLNKIDPLAELEAYEAEQAKKNQGAGMTAAQPAIDPNLKRDPYKTLGSYLDVDKIRKLSAQEIEYLWRAKWGQSKDAMCAVVPSGIYERMYKHIRANPTFVLPLPREMNAPEDAANAKEGMELHYIQWQFVGPTTVHCILTSLAEFKLHNQYARPHTTLEFFTDLINDKDIVLMKGAVEPNSNVKPHDAQLLLLNIQRFYGALGEDSQAARDRIQLLQQFTAGSPEFSVDRLIDLAQSMEN</sequence>
<comment type="similarity">
    <text evidence="2">Belongs to the ATP11 family.</text>
</comment>
<keyword evidence="4" id="KW-0496">Mitochondrion</keyword>
<evidence type="ECO:0000313" key="5">
    <source>
        <dbReference type="EMBL" id="GMM57343.1"/>
    </source>
</evidence>
<gene>
    <name evidence="5" type="ORF">DAKH74_039590</name>
</gene>
<dbReference type="PANTHER" id="PTHR13126:SF0">
    <property type="entry name" value="ATP SYNTHASE MITOCHONDRIAL F1 COMPLEX ASSEMBLY FACTOR 1"/>
    <property type="match status" value="1"/>
</dbReference>
<dbReference type="InterPro" id="IPR010591">
    <property type="entry name" value="ATP11"/>
</dbReference>
<dbReference type="Proteomes" id="UP001377567">
    <property type="component" value="Unassembled WGS sequence"/>
</dbReference>
<keyword evidence="6" id="KW-1185">Reference proteome</keyword>
<comment type="caution">
    <text evidence="5">The sequence shown here is derived from an EMBL/GenBank/DDBJ whole genome shotgun (WGS) entry which is preliminary data.</text>
</comment>
<evidence type="ECO:0000256" key="2">
    <source>
        <dbReference type="ARBA" id="ARBA00009116"/>
    </source>
</evidence>
<evidence type="ECO:0000256" key="1">
    <source>
        <dbReference type="ARBA" id="ARBA00004173"/>
    </source>
</evidence>
<proteinExistence type="inferred from homology"/>
<accession>A0AAV5S374</accession>
<dbReference type="EMBL" id="BTGD01000011">
    <property type="protein sequence ID" value="GMM57343.1"/>
    <property type="molecule type" value="Genomic_DNA"/>
</dbReference>
<evidence type="ECO:0000256" key="4">
    <source>
        <dbReference type="ARBA" id="ARBA00023128"/>
    </source>
</evidence>